<dbReference type="KEGG" id="pda:103711742"/>
<reference evidence="3" key="2">
    <citation type="submission" date="2025-08" db="UniProtKB">
        <authorList>
            <consortium name="RefSeq"/>
        </authorList>
    </citation>
    <scope>IDENTIFICATION</scope>
    <source>
        <tissue evidence="3">Young leaves</tissue>
    </source>
</reference>
<evidence type="ECO:0000313" key="3">
    <source>
        <dbReference type="RefSeq" id="XP_038988705.1"/>
    </source>
</evidence>
<accession>A0A8B9AQJ6</accession>
<sequence length="331" mass="36518">MAGVALLVDLLKRSQGFSAQSLHSHSLFSATVAASAAAASIAAGRPFASRAIFGDGGLFSIAYCDAGASAALNTDYVPDLHSASKDTFYHDSIKYRTKEYPIQLKPLFSAFGLKALGMTSLRSFLLFYLPLLEPRPPVEDDDDDDFLQDAPEERPIDLVTPFQNSVKQIIRETSIVTTRRVLERLAVQYVSPRMAWKLLKDIPKSARRKANRGMPSLLYFYSVSRTTFRGHLLGVAASWLVQTMVEIYRCFIRKSNNGNEEVDIRAKVRRFRKKVYGTMVKCSASLVFASIGAGIGALFHPSTGQWIGCALGDFAGPVIVVVCFEKLQMDI</sequence>
<feature type="transmembrane region" description="Helical" evidence="1">
    <location>
        <begin position="305"/>
        <end position="324"/>
    </location>
</feature>
<evidence type="ECO:0000313" key="2">
    <source>
        <dbReference type="Proteomes" id="UP000228380"/>
    </source>
</evidence>
<proteinExistence type="predicted"/>
<name>A0A8B9AQJ6_PHODC</name>
<gene>
    <name evidence="3" type="primary">LOC103711742</name>
</gene>
<keyword evidence="1" id="KW-0812">Transmembrane</keyword>
<keyword evidence="1" id="KW-0472">Membrane</keyword>
<organism evidence="2 3">
    <name type="scientific">Phoenix dactylifera</name>
    <name type="common">Date palm</name>
    <dbReference type="NCBI Taxonomy" id="42345"/>
    <lineage>
        <taxon>Eukaryota</taxon>
        <taxon>Viridiplantae</taxon>
        <taxon>Streptophyta</taxon>
        <taxon>Embryophyta</taxon>
        <taxon>Tracheophyta</taxon>
        <taxon>Spermatophyta</taxon>
        <taxon>Magnoliopsida</taxon>
        <taxon>Liliopsida</taxon>
        <taxon>Arecaceae</taxon>
        <taxon>Coryphoideae</taxon>
        <taxon>Phoeniceae</taxon>
        <taxon>Phoenix</taxon>
    </lineage>
</organism>
<dbReference type="RefSeq" id="XP_038988705.1">
    <property type="nucleotide sequence ID" value="XM_039132777.1"/>
</dbReference>
<evidence type="ECO:0000256" key="1">
    <source>
        <dbReference type="SAM" id="Phobius"/>
    </source>
</evidence>
<dbReference type="Proteomes" id="UP000228380">
    <property type="component" value="Chromosome 13"/>
</dbReference>
<reference evidence="2" key="1">
    <citation type="journal article" date="2019" name="Nat. Commun.">
        <title>Genome-wide association mapping of date palm fruit traits.</title>
        <authorList>
            <person name="Hazzouri K.M."/>
            <person name="Gros-Balthazard M."/>
            <person name="Flowers J.M."/>
            <person name="Copetti D."/>
            <person name="Lemansour A."/>
            <person name="Lebrun M."/>
            <person name="Masmoudi K."/>
            <person name="Ferrand S."/>
            <person name="Dhar M.I."/>
            <person name="Fresquez Z.A."/>
            <person name="Rosas U."/>
            <person name="Zhang J."/>
            <person name="Talag J."/>
            <person name="Lee S."/>
            <person name="Kudrna D."/>
            <person name="Powell R.F."/>
            <person name="Leitch I.J."/>
            <person name="Krueger R.R."/>
            <person name="Wing R.A."/>
            <person name="Amiri K.M.A."/>
            <person name="Purugganan M.D."/>
        </authorList>
    </citation>
    <scope>NUCLEOTIDE SEQUENCE [LARGE SCALE GENOMIC DNA]</scope>
    <source>
        <strain evidence="2">cv. Khalas</strain>
    </source>
</reference>
<dbReference type="GeneID" id="103711742"/>
<feature type="transmembrane region" description="Helical" evidence="1">
    <location>
        <begin position="275"/>
        <end position="299"/>
    </location>
</feature>
<dbReference type="PANTHER" id="PTHR36074">
    <property type="entry name" value="ISOPENTENYL-DIPHOSPHATE DELTA-ISOMERASE"/>
    <property type="match status" value="1"/>
</dbReference>
<dbReference type="PANTHER" id="PTHR36074:SF1">
    <property type="entry name" value="ISOPENTENYL-DIPHOSPHATE DELTA-ISOMERASE"/>
    <property type="match status" value="1"/>
</dbReference>
<dbReference type="OrthoDB" id="1925570at2759"/>
<keyword evidence="1" id="KW-1133">Transmembrane helix</keyword>
<protein>
    <submittedName>
        <fullName evidence="3">Uncharacterized protein LOC103711742</fullName>
    </submittedName>
</protein>
<keyword evidence="2" id="KW-1185">Reference proteome</keyword>
<dbReference type="AlphaFoldDB" id="A0A8B9AQJ6"/>